<dbReference type="EMBL" id="JAUHHV010000001">
    <property type="protein sequence ID" value="KAK1440688.1"/>
    <property type="molecule type" value="Genomic_DNA"/>
</dbReference>
<evidence type="ECO:0000313" key="2">
    <source>
        <dbReference type="Proteomes" id="UP001229421"/>
    </source>
</evidence>
<accession>A0AAD8PBC5</accession>
<name>A0AAD8PBC5_TARER</name>
<sequence length="76" mass="8852">MDHGHVKMMVWYSGSLVVFWSCYSFRYRYCNISQSCSSKIWPLYDCNAPSCSRGDMSQLYSYINQKLNMIAELSVA</sequence>
<proteinExistence type="predicted"/>
<dbReference type="Proteomes" id="UP001229421">
    <property type="component" value="Unassembled WGS sequence"/>
</dbReference>
<comment type="caution">
    <text evidence="1">The sequence shown here is derived from an EMBL/GenBank/DDBJ whole genome shotgun (WGS) entry which is preliminary data.</text>
</comment>
<keyword evidence="2" id="KW-1185">Reference proteome</keyword>
<protein>
    <submittedName>
        <fullName evidence="1">Uncharacterized protein</fullName>
    </submittedName>
</protein>
<reference evidence="1" key="1">
    <citation type="journal article" date="2023" name="bioRxiv">
        <title>Improved chromosome-level genome assembly for marigold (Tagetes erecta).</title>
        <authorList>
            <person name="Jiang F."/>
            <person name="Yuan L."/>
            <person name="Wang S."/>
            <person name="Wang H."/>
            <person name="Xu D."/>
            <person name="Wang A."/>
            <person name="Fan W."/>
        </authorList>
    </citation>
    <scope>NUCLEOTIDE SEQUENCE</scope>
    <source>
        <strain evidence="1">WSJ</strain>
        <tissue evidence="1">Leaf</tissue>
    </source>
</reference>
<organism evidence="1 2">
    <name type="scientific">Tagetes erecta</name>
    <name type="common">African marigold</name>
    <dbReference type="NCBI Taxonomy" id="13708"/>
    <lineage>
        <taxon>Eukaryota</taxon>
        <taxon>Viridiplantae</taxon>
        <taxon>Streptophyta</taxon>
        <taxon>Embryophyta</taxon>
        <taxon>Tracheophyta</taxon>
        <taxon>Spermatophyta</taxon>
        <taxon>Magnoliopsida</taxon>
        <taxon>eudicotyledons</taxon>
        <taxon>Gunneridae</taxon>
        <taxon>Pentapetalae</taxon>
        <taxon>asterids</taxon>
        <taxon>campanulids</taxon>
        <taxon>Asterales</taxon>
        <taxon>Asteraceae</taxon>
        <taxon>Asteroideae</taxon>
        <taxon>Heliantheae alliance</taxon>
        <taxon>Tageteae</taxon>
        <taxon>Tagetes</taxon>
    </lineage>
</organism>
<gene>
    <name evidence="1" type="ORF">QVD17_06517</name>
</gene>
<evidence type="ECO:0000313" key="1">
    <source>
        <dbReference type="EMBL" id="KAK1440688.1"/>
    </source>
</evidence>
<dbReference type="AlphaFoldDB" id="A0AAD8PBC5"/>